<dbReference type="RefSeq" id="WP_369259821.1">
    <property type="nucleotide sequence ID" value="NZ_CP163440.1"/>
</dbReference>
<evidence type="ECO:0000313" key="2">
    <source>
        <dbReference type="EMBL" id="XDQ62918.1"/>
    </source>
</evidence>
<keyword evidence="1" id="KW-0812">Transmembrane</keyword>
<keyword evidence="1" id="KW-0472">Membrane</keyword>
<dbReference type="AlphaFoldDB" id="A0AB39S9I7"/>
<feature type="transmembrane region" description="Helical" evidence="1">
    <location>
        <begin position="293"/>
        <end position="313"/>
    </location>
</feature>
<dbReference type="InterPro" id="IPR011990">
    <property type="entry name" value="TPR-like_helical_dom_sf"/>
</dbReference>
<feature type="transmembrane region" description="Helical" evidence="1">
    <location>
        <begin position="175"/>
        <end position="196"/>
    </location>
</feature>
<feature type="transmembrane region" description="Helical" evidence="1">
    <location>
        <begin position="142"/>
        <end position="163"/>
    </location>
</feature>
<dbReference type="SUPFAM" id="SSF48452">
    <property type="entry name" value="TPR-like"/>
    <property type="match status" value="1"/>
</dbReference>
<gene>
    <name evidence="2" type="ORF">AB5J50_20000</name>
</gene>
<dbReference type="Gene3D" id="1.25.40.10">
    <property type="entry name" value="Tetratricopeptide repeat domain"/>
    <property type="match status" value="1"/>
</dbReference>
<organism evidence="2">
    <name type="scientific">Streptomyces sp. R35</name>
    <dbReference type="NCBI Taxonomy" id="3238630"/>
    <lineage>
        <taxon>Bacteria</taxon>
        <taxon>Bacillati</taxon>
        <taxon>Actinomycetota</taxon>
        <taxon>Actinomycetes</taxon>
        <taxon>Kitasatosporales</taxon>
        <taxon>Streptomycetaceae</taxon>
        <taxon>Streptomyces</taxon>
    </lineage>
</organism>
<sequence length="359" mass="38629">MESLLRARELAGARKFRESRALVERAEPEGAQELSLAASVLVQLRDPEAALPLARRAVELDPQGWRGHLAVADATYQLRRWEESVAAARTAVELAPEEATAHRALAAALNRTLGGGREARREAKWAKELGGRKAMRMPGRPSPWPALTLVLPGIVAGTLLLVRDWSDGVENVLELVQVMPFAVGLLIVWAPARAGLTWRERIAEIRAANEERYRGGGRAARLRAGLAATPWGCAVGVGAGLLADRARFGDPLPASVVVPAVLVGGCVLAVLARRTVRLWYGERFLREVFVPSLAVRVHLVAAGVLGGGVLLLTFGDAPRESWRVLQTWTVVWFLLSIAAVPVLRGAGLSGEPDGKGLDR</sequence>
<proteinExistence type="predicted"/>
<feature type="transmembrane region" description="Helical" evidence="1">
    <location>
        <begin position="222"/>
        <end position="242"/>
    </location>
</feature>
<name>A0AB39S9I7_9ACTN</name>
<evidence type="ECO:0000256" key="1">
    <source>
        <dbReference type="SAM" id="Phobius"/>
    </source>
</evidence>
<reference evidence="2" key="1">
    <citation type="submission" date="2024-07" db="EMBL/GenBank/DDBJ databases">
        <authorList>
            <person name="Yu S.T."/>
        </authorList>
    </citation>
    <scope>NUCLEOTIDE SEQUENCE</scope>
    <source>
        <strain evidence="2">R35</strain>
    </source>
</reference>
<evidence type="ECO:0008006" key="3">
    <source>
        <dbReference type="Google" id="ProtNLM"/>
    </source>
</evidence>
<keyword evidence="1" id="KW-1133">Transmembrane helix</keyword>
<accession>A0AB39S9I7</accession>
<protein>
    <recommendedName>
        <fullName evidence="3">Tetratricopeptide repeat protein</fullName>
    </recommendedName>
</protein>
<dbReference type="EMBL" id="CP163440">
    <property type="protein sequence ID" value="XDQ62918.1"/>
    <property type="molecule type" value="Genomic_DNA"/>
</dbReference>
<feature type="transmembrane region" description="Helical" evidence="1">
    <location>
        <begin position="254"/>
        <end position="272"/>
    </location>
</feature>
<feature type="transmembrane region" description="Helical" evidence="1">
    <location>
        <begin position="325"/>
        <end position="343"/>
    </location>
</feature>